<protein>
    <submittedName>
        <fullName evidence="2">Uncharacterized protein</fullName>
    </submittedName>
</protein>
<sequence length="129" mass="13932">MRNATPAMGGDRLLDNQHTGYHGTTTKRLELPCFAHLCSPPWRPASRRQGPPPVRFMSGPRQRTSRAAKAGEECEASAARFLTLGDLFGIGRVGSASSALGRRSELSETQRAACQRSPAESSLPEEPRG</sequence>
<comment type="caution">
    <text evidence="2">The sequence shown here is derived from an EMBL/GenBank/DDBJ whole genome shotgun (WGS) entry which is preliminary data.</text>
</comment>
<keyword evidence="3" id="KW-1185">Reference proteome</keyword>
<dbReference type="AlphaFoldDB" id="A0A9Q1EJ30"/>
<evidence type="ECO:0000313" key="3">
    <source>
        <dbReference type="Proteomes" id="UP001152622"/>
    </source>
</evidence>
<gene>
    <name evidence="2" type="ORF">SKAU_G00343650</name>
</gene>
<feature type="region of interest" description="Disordered" evidence="1">
    <location>
        <begin position="1"/>
        <end position="21"/>
    </location>
</feature>
<reference evidence="2" key="1">
    <citation type="journal article" date="2023" name="Science">
        <title>Genome structures resolve the early diversification of teleost fishes.</title>
        <authorList>
            <person name="Parey E."/>
            <person name="Louis A."/>
            <person name="Montfort J."/>
            <person name="Bouchez O."/>
            <person name="Roques C."/>
            <person name="Iampietro C."/>
            <person name="Lluch J."/>
            <person name="Castinel A."/>
            <person name="Donnadieu C."/>
            <person name="Desvignes T."/>
            <person name="Floi Bucao C."/>
            <person name="Jouanno E."/>
            <person name="Wen M."/>
            <person name="Mejri S."/>
            <person name="Dirks R."/>
            <person name="Jansen H."/>
            <person name="Henkel C."/>
            <person name="Chen W.J."/>
            <person name="Zahm M."/>
            <person name="Cabau C."/>
            <person name="Klopp C."/>
            <person name="Thompson A.W."/>
            <person name="Robinson-Rechavi M."/>
            <person name="Braasch I."/>
            <person name="Lecointre G."/>
            <person name="Bobe J."/>
            <person name="Postlethwait J.H."/>
            <person name="Berthelot C."/>
            <person name="Roest Crollius H."/>
            <person name="Guiguen Y."/>
        </authorList>
    </citation>
    <scope>NUCLEOTIDE SEQUENCE</scope>
    <source>
        <strain evidence="2">WJC10195</strain>
    </source>
</reference>
<proteinExistence type="predicted"/>
<feature type="region of interest" description="Disordered" evidence="1">
    <location>
        <begin position="97"/>
        <end position="129"/>
    </location>
</feature>
<dbReference type="Proteomes" id="UP001152622">
    <property type="component" value="Chromosome 16"/>
</dbReference>
<organism evidence="2 3">
    <name type="scientific">Synaphobranchus kaupii</name>
    <name type="common">Kaup's arrowtooth eel</name>
    <dbReference type="NCBI Taxonomy" id="118154"/>
    <lineage>
        <taxon>Eukaryota</taxon>
        <taxon>Metazoa</taxon>
        <taxon>Chordata</taxon>
        <taxon>Craniata</taxon>
        <taxon>Vertebrata</taxon>
        <taxon>Euteleostomi</taxon>
        <taxon>Actinopterygii</taxon>
        <taxon>Neopterygii</taxon>
        <taxon>Teleostei</taxon>
        <taxon>Anguilliformes</taxon>
        <taxon>Synaphobranchidae</taxon>
        <taxon>Synaphobranchus</taxon>
    </lineage>
</organism>
<evidence type="ECO:0000313" key="2">
    <source>
        <dbReference type="EMBL" id="KAJ8339732.1"/>
    </source>
</evidence>
<dbReference type="EMBL" id="JAINUF010000016">
    <property type="protein sequence ID" value="KAJ8339732.1"/>
    <property type="molecule type" value="Genomic_DNA"/>
</dbReference>
<evidence type="ECO:0000256" key="1">
    <source>
        <dbReference type="SAM" id="MobiDB-lite"/>
    </source>
</evidence>
<name>A0A9Q1EJ30_SYNKA</name>
<accession>A0A9Q1EJ30</accession>
<feature type="region of interest" description="Disordered" evidence="1">
    <location>
        <begin position="40"/>
        <end position="71"/>
    </location>
</feature>